<accession>A0A7X0IH06</accession>
<gene>
    <name evidence="2" type="ORF">BJ992_004522</name>
</gene>
<keyword evidence="1" id="KW-0446">Lipid-binding</keyword>
<dbReference type="InterPro" id="IPR003797">
    <property type="entry name" value="DegV"/>
</dbReference>
<dbReference type="Gene3D" id="3.30.1180.10">
    <property type="match status" value="1"/>
</dbReference>
<evidence type="ECO:0000313" key="3">
    <source>
        <dbReference type="Proteomes" id="UP000555564"/>
    </source>
</evidence>
<reference evidence="2 3" key="1">
    <citation type="submission" date="2020-08" db="EMBL/GenBank/DDBJ databases">
        <title>Sequencing the genomes of 1000 actinobacteria strains.</title>
        <authorList>
            <person name="Klenk H.-P."/>
        </authorList>
    </citation>
    <scope>NUCLEOTIDE SEQUENCE [LARGE SCALE GENOMIC DNA]</scope>
    <source>
        <strain evidence="2 3">DSM 44936</strain>
    </source>
</reference>
<dbReference type="PANTHER" id="PTHR33434">
    <property type="entry name" value="DEGV DOMAIN-CONTAINING PROTEIN DR_1986-RELATED"/>
    <property type="match status" value="1"/>
</dbReference>
<dbReference type="SUPFAM" id="SSF82549">
    <property type="entry name" value="DAK1/DegV-like"/>
    <property type="match status" value="1"/>
</dbReference>
<dbReference type="RefSeq" id="WP_184984157.1">
    <property type="nucleotide sequence ID" value="NZ_BAAALO010000076.1"/>
</dbReference>
<dbReference type="Gene3D" id="3.40.50.10170">
    <property type="match status" value="1"/>
</dbReference>
<evidence type="ECO:0000313" key="2">
    <source>
        <dbReference type="EMBL" id="MBB6475091.1"/>
    </source>
</evidence>
<dbReference type="PROSITE" id="PS51482">
    <property type="entry name" value="DEGV"/>
    <property type="match status" value="1"/>
</dbReference>
<dbReference type="PANTHER" id="PTHR33434:SF2">
    <property type="entry name" value="FATTY ACID-BINDING PROTEIN TM_1468"/>
    <property type="match status" value="1"/>
</dbReference>
<sequence>MSQQVALVTDSTAYLEPAEADRLGIVVIPLQVVVGDRTLDDGTQIDTAGVATALKEWAPVSTSRPAPQRFAEAYEEAASRGATGVVSVHLSGMLSGTVESARLAAREASIPVEVVDSRSLAMGLGFPVLAAAAAASRGASRTEIATAATACAQATHSYFYVDTLEYLRRGGRIGAAASLLGSALAIKPLLHITDGTIAPLEKVRTSARALARLEDLAIRAAGTHPVDIAVHHLSASPRAHTLADHLTTRIPTVSTLRIVEVGPVLGVHAGPGLLGVTLTPALPPPASA</sequence>
<dbReference type="NCBIfam" id="TIGR00762">
    <property type="entry name" value="DegV"/>
    <property type="match status" value="1"/>
</dbReference>
<comment type="caution">
    <text evidence="2">The sequence shown here is derived from an EMBL/GenBank/DDBJ whole genome shotgun (WGS) entry which is preliminary data.</text>
</comment>
<dbReference type="Proteomes" id="UP000555564">
    <property type="component" value="Unassembled WGS sequence"/>
</dbReference>
<dbReference type="EMBL" id="JACHIU010000001">
    <property type="protein sequence ID" value="MBB6475091.1"/>
    <property type="molecule type" value="Genomic_DNA"/>
</dbReference>
<organism evidence="2 3">
    <name type="scientific">Sphaerisporangium rubeum</name>
    <dbReference type="NCBI Taxonomy" id="321317"/>
    <lineage>
        <taxon>Bacteria</taxon>
        <taxon>Bacillati</taxon>
        <taxon>Actinomycetota</taxon>
        <taxon>Actinomycetes</taxon>
        <taxon>Streptosporangiales</taxon>
        <taxon>Streptosporangiaceae</taxon>
        <taxon>Sphaerisporangium</taxon>
    </lineage>
</organism>
<dbReference type="InterPro" id="IPR050270">
    <property type="entry name" value="DegV_domain_contain"/>
</dbReference>
<dbReference type="GO" id="GO:0008289">
    <property type="term" value="F:lipid binding"/>
    <property type="evidence" value="ECO:0007669"/>
    <property type="project" value="UniProtKB-KW"/>
</dbReference>
<keyword evidence="3" id="KW-1185">Reference proteome</keyword>
<dbReference type="AlphaFoldDB" id="A0A7X0IH06"/>
<evidence type="ECO:0000256" key="1">
    <source>
        <dbReference type="ARBA" id="ARBA00023121"/>
    </source>
</evidence>
<name>A0A7X0IH06_9ACTN</name>
<proteinExistence type="predicted"/>
<protein>
    <submittedName>
        <fullName evidence="2">DegV family protein with EDD domain</fullName>
    </submittedName>
</protein>
<dbReference type="InterPro" id="IPR043168">
    <property type="entry name" value="DegV_C"/>
</dbReference>
<dbReference type="Pfam" id="PF02645">
    <property type="entry name" value="DegV"/>
    <property type="match status" value="1"/>
</dbReference>